<dbReference type="EMBL" id="CM046393">
    <property type="protein sequence ID" value="KAI8549546.1"/>
    <property type="molecule type" value="Genomic_DNA"/>
</dbReference>
<sequence>MHPTKTLLGCPICAGTFKLSLHRLEMDENYVSIPISSFQNAPDGVVREEESLRALTHRRKPPPAAARLASSSPLAASLVSPKPASTPSMSAAVPRSTLPPSSYTSPLATIANGGVMPNIHAHLLPKTAGTRCCFFQGR</sequence>
<dbReference type="Proteomes" id="UP001062846">
    <property type="component" value="Chromosome 6"/>
</dbReference>
<evidence type="ECO:0000313" key="2">
    <source>
        <dbReference type="Proteomes" id="UP001062846"/>
    </source>
</evidence>
<name>A0ACC0N9H1_RHOML</name>
<keyword evidence="2" id="KW-1185">Reference proteome</keyword>
<accession>A0ACC0N9H1</accession>
<reference evidence="1" key="1">
    <citation type="submission" date="2022-02" db="EMBL/GenBank/DDBJ databases">
        <title>Plant Genome Project.</title>
        <authorList>
            <person name="Zhang R.-G."/>
        </authorList>
    </citation>
    <scope>NUCLEOTIDE SEQUENCE</scope>
    <source>
        <strain evidence="1">AT1</strain>
    </source>
</reference>
<proteinExistence type="predicted"/>
<evidence type="ECO:0000313" key="1">
    <source>
        <dbReference type="EMBL" id="KAI8549546.1"/>
    </source>
</evidence>
<gene>
    <name evidence="1" type="ORF">RHMOL_Rhmol06G0032900</name>
</gene>
<organism evidence="1 2">
    <name type="scientific">Rhododendron molle</name>
    <name type="common">Chinese azalea</name>
    <name type="synonym">Azalea mollis</name>
    <dbReference type="NCBI Taxonomy" id="49168"/>
    <lineage>
        <taxon>Eukaryota</taxon>
        <taxon>Viridiplantae</taxon>
        <taxon>Streptophyta</taxon>
        <taxon>Embryophyta</taxon>
        <taxon>Tracheophyta</taxon>
        <taxon>Spermatophyta</taxon>
        <taxon>Magnoliopsida</taxon>
        <taxon>eudicotyledons</taxon>
        <taxon>Gunneridae</taxon>
        <taxon>Pentapetalae</taxon>
        <taxon>asterids</taxon>
        <taxon>Ericales</taxon>
        <taxon>Ericaceae</taxon>
        <taxon>Ericoideae</taxon>
        <taxon>Rhodoreae</taxon>
        <taxon>Rhododendron</taxon>
    </lineage>
</organism>
<protein>
    <submittedName>
        <fullName evidence="1">Uncharacterized protein</fullName>
    </submittedName>
</protein>
<comment type="caution">
    <text evidence="1">The sequence shown here is derived from an EMBL/GenBank/DDBJ whole genome shotgun (WGS) entry which is preliminary data.</text>
</comment>